<dbReference type="SUPFAM" id="SSF56954">
    <property type="entry name" value="Outer membrane efflux proteins (OEP)"/>
    <property type="match status" value="1"/>
</dbReference>
<keyword evidence="5" id="KW-0812">Transmembrane</keyword>
<comment type="caution">
    <text evidence="10">The sequence shown here is derived from an EMBL/GenBank/DDBJ whole genome shotgun (WGS) entry which is preliminary data.</text>
</comment>
<keyword evidence="3" id="KW-0813">Transport</keyword>
<feature type="signal peptide" evidence="9">
    <location>
        <begin position="1"/>
        <end position="20"/>
    </location>
</feature>
<evidence type="ECO:0000256" key="6">
    <source>
        <dbReference type="ARBA" id="ARBA00023136"/>
    </source>
</evidence>
<gene>
    <name evidence="10" type="ORF">GCM10011506_47380</name>
</gene>
<evidence type="ECO:0008006" key="12">
    <source>
        <dbReference type="Google" id="ProtNLM"/>
    </source>
</evidence>
<dbReference type="PANTHER" id="PTHR30026">
    <property type="entry name" value="OUTER MEMBRANE PROTEIN TOLC"/>
    <property type="match status" value="1"/>
</dbReference>
<accession>A0ABQ1N700</accession>
<evidence type="ECO:0000313" key="10">
    <source>
        <dbReference type="EMBL" id="GGC56198.1"/>
    </source>
</evidence>
<evidence type="ECO:0000256" key="3">
    <source>
        <dbReference type="ARBA" id="ARBA00022448"/>
    </source>
</evidence>
<feature type="chain" id="PRO_5046023000" description="TolC family protein" evidence="9">
    <location>
        <begin position="21"/>
        <end position="415"/>
    </location>
</feature>
<dbReference type="RefSeq" id="WP_188467848.1">
    <property type="nucleotide sequence ID" value="NZ_BAABHU010000028.1"/>
</dbReference>
<dbReference type="Gene3D" id="1.20.1600.10">
    <property type="entry name" value="Outer membrane efflux proteins (OEP)"/>
    <property type="match status" value="1"/>
</dbReference>
<evidence type="ECO:0000256" key="5">
    <source>
        <dbReference type="ARBA" id="ARBA00022692"/>
    </source>
</evidence>
<evidence type="ECO:0000256" key="8">
    <source>
        <dbReference type="SAM" id="Coils"/>
    </source>
</evidence>
<dbReference type="PANTHER" id="PTHR30026:SF20">
    <property type="entry name" value="OUTER MEMBRANE PROTEIN TOLC"/>
    <property type="match status" value="1"/>
</dbReference>
<name>A0ABQ1N700_9BACT</name>
<dbReference type="EMBL" id="BMEC01000028">
    <property type="protein sequence ID" value="GGC56198.1"/>
    <property type="molecule type" value="Genomic_DNA"/>
</dbReference>
<evidence type="ECO:0000256" key="7">
    <source>
        <dbReference type="ARBA" id="ARBA00023237"/>
    </source>
</evidence>
<dbReference type="InterPro" id="IPR051906">
    <property type="entry name" value="TolC-like"/>
</dbReference>
<organism evidence="10 11">
    <name type="scientific">Marivirga lumbricoides</name>
    <dbReference type="NCBI Taxonomy" id="1046115"/>
    <lineage>
        <taxon>Bacteria</taxon>
        <taxon>Pseudomonadati</taxon>
        <taxon>Bacteroidota</taxon>
        <taxon>Cytophagia</taxon>
        <taxon>Cytophagales</taxon>
        <taxon>Marivirgaceae</taxon>
        <taxon>Marivirga</taxon>
    </lineage>
</organism>
<keyword evidence="8" id="KW-0175">Coiled coil</keyword>
<evidence type="ECO:0000256" key="2">
    <source>
        <dbReference type="ARBA" id="ARBA00007613"/>
    </source>
</evidence>
<comment type="similarity">
    <text evidence="2">Belongs to the outer membrane factor (OMF) (TC 1.B.17) family.</text>
</comment>
<evidence type="ECO:0000313" key="11">
    <source>
        <dbReference type="Proteomes" id="UP000636010"/>
    </source>
</evidence>
<evidence type="ECO:0000256" key="4">
    <source>
        <dbReference type="ARBA" id="ARBA00022452"/>
    </source>
</evidence>
<dbReference type="InterPro" id="IPR003423">
    <property type="entry name" value="OMP_efflux"/>
</dbReference>
<keyword evidence="6" id="KW-0472">Membrane</keyword>
<comment type="subcellular location">
    <subcellularLocation>
        <location evidence="1">Cell outer membrane</location>
    </subcellularLocation>
</comment>
<proteinExistence type="inferred from homology"/>
<dbReference type="Pfam" id="PF02321">
    <property type="entry name" value="OEP"/>
    <property type="match status" value="1"/>
</dbReference>
<feature type="coiled-coil region" evidence="8">
    <location>
        <begin position="341"/>
        <end position="399"/>
    </location>
</feature>
<keyword evidence="7" id="KW-0998">Cell outer membrane</keyword>
<dbReference type="Proteomes" id="UP000636010">
    <property type="component" value="Unassembled WGS sequence"/>
</dbReference>
<reference evidence="11" key="1">
    <citation type="journal article" date="2019" name="Int. J. Syst. Evol. Microbiol.">
        <title>The Global Catalogue of Microorganisms (GCM) 10K type strain sequencing project: providing services to taxonomists for standard genome sequencing and annotation.</title>
        <authorList>
            <consortium name="The Broad Institute Genomics Platform"/>
            <consortium name="The Broad Institute Genome Sequencing Center for Infectious Disease"/>
            <person name="Wu L."/>
            <person name="Ma J."/>
        </authorList>
    </citation>
    <scope>NUCLEOTIDE SEQUENCE [LARGE SCALE GENOMIC DNA]</scope>
    <source>
        <strain evidence="11">CGMCC 1.10832</strain>
    </source>
</reference>
<keyword evidence="11" id="KW-1185">Reference proteome</keyword>
<evidence type="ECO:0000256" key="9">
    <source>
        <dbReference type="SAM" id="SignalP"/>
    </source>
</evidence>
<sequence>MKIIVNIIILVFLGTSVSEAQTLDDYLKIAAENNPGLQAKYREFEAAIQKVEQVNTLPDPNFSFGYFISPVETRVGPQRARFSLTQMFPWFGTLKAQGDAAALMAEAKYQSFLDARNRLYYQVAAAYYPLYELNQWKEIERENIEILESYKTITNKKFENGAGTMVDFLRVDIMLKDATSNLSILNDKEAPLLTRFNKLLNREEDALVIVEDSLFAQALPDNFRKDSLLTNNPMLEELDLKIASSEASEEVAYKQGLPKFGVGLDYVMVGERTDLASDMAAPQDNGKNALMPMVSVSIPIFRSKYKAAVKEAQLMQESYALQKEDFANTLTSNYEMAWFEIQQQQELLELYAQQIQESNQALNLLFTAYGNSGKEFEEVLRMQQQLLKYEKMKATAETQYQIALARLNYLTAKTY</sequence>
<keyword evidence="9" id="KW-0732">Signal</keyword>
<protein>
    <recommendedName>
        <fullName evidence="12">TolC family protein</fullName>
    </recommendedName>
</protein>
<evidence type="ECO:0000256" key="1">
    <source>
        <dbReference type="ARBA" id="ARBA00004442"/>
    </source>
</evidence>
<keyword evidence="4" id="KW-1134">Transmembrane beta strand</keyword>